<dbReference type="Proteomes" id="UP000234849">
    <property type="component" value="Unassembled WGS sequence"/>
</dbReference>
<evidence type="ECO:0000313" key="3">
    <source>
        <dbReference type="EMBL" id="PLT57248.1"/>
    </source>
</evidence>
<protein>
    <recommendedName>
        <fullName evidence="2">DUF3887 domain-containing protein</fullName>
    </recommendedName>
</protein>
<dbReference type="PROSITE" id="PS51257">
    <property type="entry name" value="PROKAR_LIPOPROTEIN"/>
    <property type="match status" value="1"/>
</dbReference>
<name>A0A2N5NL74_MEDGN</name>
<dbReference type="Gene3D" id="3.10.450.590">
    <property type="match status" value="1"/>
</dbReference>
<keyword evidence="1" id="KW-0732">Signal</keyword>
<reference evidence="3 4" key="1">
    <citation type="journal article" date="2017" name="Genome Med.">
        <title>A novel Ruminococcus gnavus clade enriched in inflammatory bowel disease patients.</title>
        <authorList>
            <person name="Hall A.B."/>
            <person name="Yassour M."/>
            <person name="Sauk J."/>
            <person name="Garner A."/>
            <person name="Jiang X."/>
            <person name="Arthur T."/>
            <person name="Lagoudas G.K."/>
            <person name="Vatanen T."/>
            <person name="Fornelos N."/>
            <person name="Wilson R."/>
            <person name="Bertha M."/>
            <person name="Cohen M."/>
            <person name="Garber J."/>
            <person name="Khalili H."/>
            <person name="Gevers D."/>
            <person name="Ananthakrishnan A.N."/>
            <person name="Kugathasan S."/>
            <person name="Lander E.S."/>
            <person name="Blainey P."/>
            <person name="Vlamakis H."/>
            <person name="Xavier R.J."/>
            <person name="Huttenhower C."/>
        </authorList>
    </citation>
    <scope>NUCLEOTIDE SEQUENCE [LARGE SCALE GENOMIC DNA]</scope>
    <source>
        <strain evidence="3 4">RJX1118</strain>
    </source>
</reference>
<feature type="chain" id="PRO_5039256633" description="DUF3887 domain-containing protein" evidence="1">
    <location>
        <begin position="24"/>
        <end position="149"/>
    </location>
</feature>
<comment type="caution">
    <text evidence="3">The sequence shown here is derived from an EMBL/GenBank/DDBJ whole genome shotgun (WGS) entry which is preliminary data.</text>
</comment>
<gene>
    <name evidence="3" type="ORF">CDL18_03400</name>
</gene>
<dbReference type="Pfam" id="PF13026">
    <property type="entry name" value="DUF3887"/>
    <property type="match status" value="1"/>
</dbReference>
<dbReference type="EMBL" id="NIHM01000003">
    <property type="protein sequence ID" value="PLT57248.1"/>
    <property type="molecule type" value="Genomic_DNA"/>
</dbReference>
<evidence type="ECO:0000259" key="2">
    <source>
        <dbReference type="Pfam" id="PF13026"/>
    </source>
</evidence>
<dbReference type="InterPro" id="IPR024981">
    <property type="entry name" value="DUF3887"/>
</dbReference>
<sequence length="149" mass="16754">MKKNMKKLAVGFGVFVMAVGSLMGCSSLGSGGNEQGEILKELPEGFDKETVKEQAMEDIEIAQSKDYESWKSRFAKDLQSSLTEESYDSYLKILEKQGEFKEFGKCTYLGQIKDNKKYGGVIIVVKYEEGNVNYSLAYDEDMNLVSFTM</sequence>
<organism evidence="3 4">
    <name type="scientific">Mediterraneibacter gnavus</name>
    <name type="common">Ruminococcus gnavus</name>
    <dbReference type="NCBI Taxonomy" id="33038"/>
    <lineage>
        <taxon>Bacteria</taxon>
        <taxon>Bacillati</taxon>
        <taxon>Bacillota</taxon>
        <taxon>Clostridia</taxon>
        <taxon>Lachnospirales</taxon>
        <taxon>Lachnospiraceae</taxon>
        <taxon>Mediterraneibacter</taxon>
    </lineage>
</organism>
<dbReference type="RefSeq" id="WP_101879200.1">
    <property type="nucleotide sequence ID" value="NZ_CAXUHP010000009.1"/>
</dbReference>
<evidence type="ECO:0000313" key="4">
    <source>
        <dbReference type="Proteomes" id="UP000234849"/>
    </source>
</evidence>
<evidence type="ECO:0000256" key="1">
    <source>
        <dbReference type="SAM" id="SignalP"/>
    </source>
</evidence>
<accession>A0A2N5NL74</accession>
<feature type="domain" description="DUF3887" evidence="2">
    <location>
        <begin position="59"/>
        <end position="147"/>
    </location>
</feature>
<dbReference type="AlphaFoldDB" id="A0A2N5NL74"/>
<feature type="signal peptide" evidence="1">
    <location>
        <begin position="1"/>
        <end position="23"/>
    </location>
</feature>
<proteinExistence type="predicted"/>